<feature type="domain" description="Peptidase M10 serralysin C-terminal" evidence="9">
    <location>
        <begin position="2466"/>
        <end position="2539"/>
    </location>
</feature>
<proteinExistence type="predicted"/>
<dbReference type="PRINTS" id="PR00313">
    <property type="entry name" value="CABNDNGRPT"/>
</dbReference>
<reference evidence="11 12" key="1">
    <citation type="submission" date="2023-07" db="EMBL/GenBank/DDBJ databases">
        <title>Sorghum-associated microbial communities from plants grown in Nebraska, USA.</title>
        <authorList>
            <person name="Schachtman D."/>
        </authorList>
    </citation>
    <scope>NUCLEOTIDE SEQUENCE [LARGE SCALE GENOMIC DNA]</scope>
    <source>
        <strain evidence="11 12">DS2154</strain>
    </source>
</reference>
<dbReference type="PROSITE" id="PS00330">
    <property type="entry name" value="HEMOLYSIN_CALCIUM"/>
    <property type="match status" value="2"/>
</dbReference>
<keyword evidence="8" id="KW-0472">Membrane</keyword>
<dbReference type="InterPro" id="IPR018511">
    <property type="entry name" value="Hemolysin-typ_Ca-bd_CS"/>
</dbReference>
<evidence type="ECO:0000256" key="2">
    <source>
        <dbReference type="ARBA" id="ARBA00004370"/>
    </source>
</evidence>
<evidence type="ECO:0000256" key="3">
    <source>
        <dbReference type="ARBA" id="ARBA00004613"/>
    </source>
</evidence>
<evidence type="ECO:0000256" key="6">
    <source>
        <dbReference type="ARBA" id="ARBA00022737"/>
    </source>
</evidence>
<dbReference type="RefSeq" id="WP_310031545.1">
    <property type="nucleotide sequence ID" value="NZ_JAVDRL010000006.1"/>
</dbReference>
<evidence type="ECO:0000313" key="11">
    <source>
        <dbReference type="EMBL" id="MDR6531551.1"/>
    </source>
</evidence>
<feature type="domain" description="Peptidase M10 serralysin C-terminal" evidence="9">
    <location>
        <begin position="2582"/>
        <end position="2658"/>
    </location>
</feature>
<comment type="subcellular location">
    <subcellularLocation>
        <location evidence="2">Membrane</location>
    </subcellularLocation>
    <subcellularLocation>
        <location evidence="3">Secreted</location>
    </subcellularLocation>
</comment>
<comment type="cofactor">
    <cofactor evidence="1">
        <name>Ca(2+)</name>
        <dbReference type="ChEBI" id="CHEBI:29108"/>
    </cofactor>
</comment>
<dbReference type="Gene3D" id="2.60.40.2700">
    <property type="match status" value="10"/>
</dbReference>
<sequence length="2857" mass="284125">MPFSGQLWYITEGGDANTRLVRINDDGTGSTVVIDNGGAGTGDDKLPSSFTADIGLDTAAGFYFAIASSPLDNTAYLVRGSIGSSAAPAIAVDFPDSILVNTIEVDPFTHKIYVGYQDGSGTPNGNITGIKVYNYDPLTGVVTDEGYLTTAVTDNRPNESGFFVLDPQDFAIDHSIVPGGRLFYTERVDGLAVGIYRLDLSAPNVATELVADAQFPFDMSNGQIIDVEVDESTDLVYFTTRSQYPSPDVGYDANDNAIWYISSSASSGTATKVTLVGLPGGSAYYGGDMTFDQSTRQIYVESEETSGSDSDDVIYVFQLNGAGTQATLIRTIAANLTVSGANIEGMTFADLPVLGVSGTATAMNEQQAAATTLLTGAPTITDTDGDHLASATVQITGGTFSSNESSTADDHLGYGASKQVAGLISGTNITVAWNAATETLSLTGYDTIANYQAVLAAITYWTTGDNPTNYGANTSRTVTWTVSDGTPGVLAGSVNSGTTTINIAAVNDAPVNGTVSSATGNEATNIAVTGLQVSDVDANPASAIVTVTLSVTKGVLTLRTDVASGLVSGDIVGNGAGSVTVTATINKINTTLAASNGLVFLGNVGISGTDTLTVVTSDGGATGSGGVLSDTDGYTITIIGVNDAPVVAGDGTEALAATNEEVANAALTNTVSSLFSGQYSDADSDAFAGVAVTANGSTAGTGQWQYYNGSTWVNIGAASTAAAVTIAASAPIRFLPATDFNGPAPTLTVKLVDASGGALTNGAVVNTTTSGGSTPYSTGTVVLSHAVTAVNDAPTVTGGSAVSLTSIGEDSAPGAGQTVSSLFASHFSDAKDQVSGGSSADAFTGVAVTANAATAAQGVYQYFDGVTWQDLPAVSTAAAFVLDASTLVRFVAAADYSGTAPALTVSMIEDSSGAVTTGQTADLTTTGGSTPYSASLTLNIVVTATNDAPVATGSATMTAVNEDTAAPSGQTVSTLFGSHFSDPDGDTLAGVAITANAATSQGVWQYFNGAWTTIGSPSESTALVLAAGTLLRFLPAANFNGAVPALTVYLIDNSGGAVTTGALLDVSVNGGQTRFSDASIDLTTSVTAVNDTPVVPASATTVGATEQTAATLLGSLTVSDVDLGARNGGNGDYAGASFAVQRASANAADTFAFASGGLFTVSGANLQVGGLTFATFTSVGGVLTISFTSSAATATTALINDVLNHISYTNTSDAPPASVTLNYTLDDGAPGGGQGAGGSASAGGSVLVNITAVNDAHTGGASVTGTAAEDQVLTAVSTVADPDGIGTLHYQWQHDVGGGYVNVGADQATYTLGDGDIGGVVRVVIYYTDAGGTVESATSAATAAISATNDAPTGGASITGTPTENQVLTADTSTLADSDGLGTLHYQWQHNVGSGFVNIIGAADQATYTLGDGDVGGTVRVVVSYTDGQGFANSVTSSASAAIAAVNDPHTGGASVTGTPTEDQVLTAVSTLADVDGLGTPHYQWQHDVGSGFVNVGTDQSTYTLGDADVGGVVRVVISYTDNQGFAESATSASTASIANVNDAPTGAVAVTGTTTENQVLTADTSTLADIDGLGTLHYQWQRNVGSGFTNIVGAADQATYTLGDADVGGTVRVVVSYTDGQGTAEAVTSSASAAIAGVNDPHTGGASISGTPTEDQVLTAVSTLADVDGLGTLHYQWQHNVGSGFVNVGTDQSTYTLTDADVGGLVRVVVSYTDNQGFAESATSASTASIANVNDAPTGAVAITGATTENQVLTANTSALADVDGLGTLHYQWQRNTGSGFVNVGSDQATYTLGDPDVGGVVRVVVSYVDGQGTAEAVTSSASASISGVNDPHTGGASVTGAPTENQVLTAVSTLADVDGLGTLHYQWQRNVGSGFTNIVGAADQATYTLGDADVGGVVRVVISYTDGQGFAESATSASTAAIANVNDPHTGGVAVTGTTNENQVLTADTSTLADADGLGTLHYQWQRDSGSGFVNVGSDQATYTLAAADVGAVIRVVTSYVDAQGTAEAATSAATATILPANGPHTGGVGVTGAATEDQVLTADTSSLADPGGLGAFHYQWQRSTVSSGYVNVGTDQATYTLGDADVGAQIRVVVSYTDGQGVFESETSGPTSAVANVNDAPTGTVTIAGAATEDQVLTASSTLADADGLGALHYQWQRDTGSGYVNVGTDQATYALGDADVGGTVRVVVSYTDGHGAAESKTSAATAAVANVNDAPTASNDAGAVAQRLTLTGSVRTNDADVDNAATTLTVTNVAYNATHVDQAVVSGGTVVNGAYGKLTINPDGSYSYVADHEGLVVGQVVTDTFDYTIKDPSGASATAQLTVTVTGSATGDANANILISDGSAHTLTGKGGADTLTGGGGADVFAYEAIGDSTVGAFDTITDFAHGSDTLGLTPLITGTTKLTLGTDGVDKILSIDLDGDGVAEGQIKSLGQGLEVTDIVTGVANFGFTITGSSGGDTLTGGSGADIISGADGADSIRGGGGGDTLAGGAGVDTFLYGAGDSSVLQWDTITDFATGQDKLDISAVDAGTVAIAHFGSSTFVYFGSGGSAGVVQINGDLKTSDLIVSGAVHGYTLYAGNGVETLTGTAGADVLVGGSGTTTLNGGGGADILYGGSGTDTFQYTAISQSNFAAYDVIFGFNSGQDKIDISAIDGGKITIGRYDGTTFIYSAPDGGGNSQAVVAVSGTSLKATDLVTSGGASQAFVLVGDGASHNVADTLVGAAGNDILYGLDGNDILTGAGGADFMLGGAGADTFVYTSAGESLPFATDLIFDFSSAQADKLDLTGIDANSGTGANDAFAVVTSFSNVAGQLIIAAPDSSGYYHVSGDVNGDGVADFVIALNVTGTLTSADILL</sequence>
<dbReference type="Gene3D" id="2.150.10.10">
    <property type="entry name" value="Serralysin-like metalloprotease, C-terminal"/>
    <property type="match status" value="2"/>
</dbReference>
<protein>
    <submittedName>
        <fullName evidence="11">Ca2+-binding RTX toxin-like protein</fullName>
    </submittedName>
</protein>
<dbReference type="EMBL" id="JAVDRL010000006">
    <property type="protein sequence ID" value="MDR6531551.1"/>
    <property type="molecule type" value="Genomic_DNA"/>
</dbReference>
<gene>
    <name evidence="11" type="ORF">J2800_002298</name>
</gene>
<evidence type="ECO:0000256" key="4">
    <source>
        <dbReference type="ARBA" id="ARBA00022525"/>
    </source>
</evidence>
<evidence type="ECO:0000256" key="7">
    <source>
        <dbReference type="ARBA" id="ARBA00023026"/>
    </source>
</evidence>
<dbReference type="InterPro" id="IPR013858">
    <property type="entry name" value="Peptidase_M10B_C"/>
</dbReference>
<accession>A0ABU1N087</accession>
<evidence type="ECO:0000259" key="10">
    <source>
        <dbReference type="Pfam" id="PF17803"/>
    </source>
</evidence>
<evidence type="ECO:0000256" key="8">
    <source>
        <dbReference type="ARBA" id="ARBA00023136"/>
    </source>
</evidence>
<feature type="domain" description="Peptidase M10 serralysin C-terminal" evidence="9">
    <location>
        <begin position="2339"/>
        <end position="2407"/>
    </location>
</feature>
<dbReference type="InterPro" id="IPR040853">
    <property type="entry name" value="RapA2_cadherin-like"/>
</dbReference>
<evidence type="ECO:0000256" key="5">
    <source>
        <dbReference type="ARBA" id="ARBA00022656"/>
    </source>
</evidence>
<dbReference type="InterPro" id="IPR011049">
    <property type="entry name" value="Serralysin-like_metalloprot_C"/>
</dbReference>
<dbReference type="SUPFAM" id="SSF51120">
    <property type="entry name" value="beta-Roll"/>
    <property type="match status" value="4"/>
</dbReference>
<evidence type="ECO:0000256" key="1">
    <source>
        <dbReference type="ARBA" id="ARBA00001913"/>
    </source>
</evidence>
<dbReference type="Proteomes" id="UP001262754">
    <property type="component" value="Unassembled WGS sequence"/>
</dbReference>
<dbReference type="InterPro" id="IPR001343">
    <property type="entry name" value="Hemolysn_Ca-bd"/>
</dbReference>
<feature type="domain" description="Peptidase M10 serralysin C-terminal" evidence="9">
    <location>
        <begin position="2715"/>
        <end position="2855"/>
    </location>
</feature>
<dbReference type="Pfam" id="PF08548">
    <property type="entry name" value="Peptidase_M10_C"/>
    <property type="match status" value="4"/>
</dbReference>
<organism evidence="11 12">
    <name type="scientific">Caulobacter rhizosphaerae</name>
    <dbReference type="NCBI Taxonomy" id="2010972"/>
    <lineage>
        <taxon>Bacteria</taxon>
        <taxon>Pseudomonadati</taxon>
        <taxon>Pseudomonadota</taxon>
        <taxon>Alphaproteobacteria</taxon>
        <taxon>Caulobacterales</taxon>
        <taxon>Caulobacteraceae</taxon>
        <taxon>Caulobacter</taxon>
    </lineage>
</organism>
<keyword evidence="6" id="KW-0677">Repeat</keyword>
<dbReference type="InterPro" id="IPR003995">
    <property type="entry name" value="RTX_toxin_determinant-A"/>
</dbReference>
<feature type="domain" description="RapA2 cadherin-like" evidence="10">
    <location>
        <begin position="2209"/>
        <end position="2292"/>
    </location>
</feature>
<keyword evidence="12" id="KW-1185">Reference proteome</keyword>
<keyword evidence="4" id="KW-0964">Secreted</keyword>
<comment type="caution">
    <text evidence="11">The sequence shown here is derived from an EMBL/GenBank/DDBJ whole genome shotgun (WGS) entry which is preliminary data.</text>
</comment>
<keyword evidence="7" id="KW-0843">Virulence</keyword>
<dbReference type="Pfam" id="PF00353">
    <property type="entry name" value="HemolysinCabind"/>
    <property type="match status" value="4"/>
</dbReference>
<evidence type="ECO:0000259" key="9">
    <source>
        <dbReference type="Pfam" id="PF08548"/>
    </source>
</evidence>
<evidence type="ECO:0000313" key="12">
    <source>
        <dbReference type="Proteomes" id="UP001262754"/>
    </source>
</evidence>
<keyword evidence="5" id="KW-0800">Toxin</keyword>
<name>A0ABU1N087_9CAUL</name>
<dbReference type="PRINTS" id="PR01488">
    <property type="entry name" value="RTXTOXINA"/>
</dbReference>
<dbReference type="Pfam" id="PF17803">
    <property type="entry name" value="Cadherin_4"/>
    <property type="match status" value="1"/>
</dbReference>